<reference evidence="1 2" key="1">
    <citation type="submission" date="2017-04" db="EMBL/GenBank/DDBJ databases">
        <authorList>
            <person name="Varghese N."/>
            <person name="Submissions S."/>
        </authorList>
    </citation>
    <scope>NUCLEOTIDE SEQUENCE [LARGE SCALE GENOMIC DNA]</scope>
    <source>
        <strain evidence="1 2">DSM 9789</strain>
    </source>
</reference>
<organism evidence="1 2">
    <name type="scientific">Picrophilus torridus (strain ATCC 700027 / DSM 9790 / JCM 10055 / NBRC 100828 / KAW 2/3)</name>
    <dbReference type="NCBI Taxonomy" id="1122961"/>
    <lineage>
        <taxon>Archaea</taxon>
        <taxon>Methanobacteriati</taxon>
        <taxon>Thermoplasmatota</taxon>
        <taxon>Thermoplasmata</taxon>
        <taxon>Thermoplasmatales</taxon>
        <taxon>Picrophilaceae</taxon>
        <taxon>Picrophilus</taxon>
    </lineage>
</organism>
<proteinExistence type="predicted"/>
<accession>A0A8G2L7I4</accession>
<evidence type="ECO:0000313" key="2">
    <source>
        <dbReference type="Proteomes" id="UP000192315"/>
    </source>
</evidence>
<dbReference type="Proteomes" id="UP000192315">
    <property type="component" value="Unassembled WGS sequence"/>
</dbReference>
<protein>
    <submittedName>
        <fullName evidence="1">Uncharacterized protein</fullName>
    </submittedName>
</protein>
<gene>
    <name evidence="1" type="ORF">SAMN02745355_0223</name>
</gene>
<dbReference type="AlphaFoldDB" id="A0A8G2L7I4"/>
<keyword evidence="2" id="KW-1185">Reference proteome</keyword>
<comment type="caution">
    <text evidence="1">The sequence shown here is derived from an EMBL/GenBank/DDBJ whole genome shotgun (WGS) entry which is preliminary data.</text>
</comment>
<sequence>MGKDSNDLKRFVDFMRNIIDNSVINDDVINVFGNTVNLEIEFFCQFL</sequence>
<evidence type="ECO:0000313" key="1">
    <source>
        <dbReference type="EMBL" id="SMD30345.1"/>
    </source>
</evidence>
<name>A0A8G2L7I4_PICTO</name>
<dbReference type="EMBL" id="FWYE01000001">
    <property type="protein sequence ID" value="SMD30345.1"/>
    <property type="molecule type" value="Genomic_DNA"/>
</dbReference>